<dbReference type="AlphaFoldDB" id="A0A0M3HP39"/>
<accession>A0A0M3HP39</accession>
<evidence type="ECO:0000313" key="2">
    <source>
        <dbReference type="Proteomes" id="UP000036681"/>
    </source>
</evidence>
<dbReference type="Proteomes" id="UP000036681">
    <property type="component" value="Unplaced"/>
</dbReference>
<proteinExistence type="predicted"/>
<keyword evidence="1" id="KW-0472">Membrane</keyword>
<keyword evidence="1" id="KW-0812">Transmembrane</keyword>
<keyword evidence="2" id="KW-1185">Reference proteome</keyword>
<evidence type="ECO:0000313" key="3">
    <source>
        <dbReference type="WBParaSite" id="ALUE_0000358601-mRNA-1"/>
    </source>
</evidence>
<feature type="transmembrane region" description="Helical" evidence="1">
    <location>
        <begin position="65"/>
        <end position="92"/>
    </location>
</feature>
<reference evidence="3" key="1">
    <citation type="submission" date="2017-02" db="UniProtKB">
        <authorList>
            <consortium name="WormBaseParasite"/>
        </authorList>
    </citation>
    <scope>IDENTIFICATION</scope>
</reference>
<dbReference type="WBParaSite" id="ALUE_0000358601-mRNA-1">
    <property type="protein sequence ID" value="ALUE_0000358601-mRNA-1"/>
    <property type="gene ID" value="ALUE_0000358601"/>
</dbReference>
<feature type="transmembrane region" description="Helical" evidence="1">
    <location>
        <begin position="34"/>
        <end position="53"/>
    </location>
</feature>
<name>A0A0M3HP39_ASCLU</name>
<organism evidence="2 3">
    <name type="scientific">Ascaris lumbricoides</name>
    <name type="common">Giant roundworm</name>
    <dbReference type="NCBI Taxonomy" id="6252"/>
    <lineage>
        <taxon>Eukaryota</taxon>
        <taxon>Metazoa</taxon>
        <taxon>Ecdysozoa</taxon>
        <taxon>Nematoda</taxon>
        <taxon>Chromadorea</taxon>
        <taxon>Rhabditida</taxon>
        <taxon>Spirurina</taxon>
        <taxon>Ascaridomorpha</taxon>
        <taxon>Ascaridoidea</taxon>
        <taxon>Ascarididae</taxon>
        <taxon>Ascaris</taxon>
    </lineage>
</organism>
<evidence type="ECO:0000256" key="1">
    <source>
        <dbReference type="SAM" id="Phobius"/>
    </source>
</evidence>
<protein>
    <submittedName>
        <fullName evidence="3">MFS_1_like domain-containing protein</fullName>
    </submittedName>
</protein>
<keyword evidence="1" id="KW-1133">Transmembrane helix</keyword>
<sequence>MYSATVLRSLSLRSLEGQNHTAFRGLPPISKPNFYCLLGLVFGLSPMRFTYVFAVTLSERFGQALTFSCGVLLPAVYSILLHSSLSVVLIYLSNRFLLTAYCSTSDSKLDEHSFHTSAY</sequence>